<dbReference type="EMBL" id="JAUZVY010000002">
    <property type="protein sequence ID" value="MDP4528987.1"/>
    <property type="molecule type" value="Genomic_DNA"/>
</dbReference>
<comment type="caution">
    <text evidence="1">The sequence shown here is derived from an EMBL/GenBank/DDBJ whole genome shotgun (WGS) entry which is preliminary data.</text>
</comment>
<gene>
    <name evidence="1" type="ORF">Q3O59_08090</name>
</gene>
<organism evidence="1 2">
    <name type="scientific">Alkalimonas delamerensis</name>
    <dbReference type="NCBI Taxonomy" id="265981"/>
    <lineage>
        <taxon>Bacteria</taxon>
        <taxon>Pseudomonadati</taxon>
        <taxon>Pseudomonadota</taxon>
        <taxon>Gammaproteobacteria</taxon>
        <taxon>Alkalimonas</taxon>
    </lineage>
</organism>
<protein>
    <recommendedName>
        <fullName evidence="3">Capsule polysaccharide biosynthesis protein</fullName>
    </recommendedName>
</protein>
<accession>A0ABT9GPU6</accession>
<evidence type="ECO:0000313" key="1">
    <source>
        <dbReference type="EMBL" id="MDP4528987.1"/>
    </source>
</evidence>
<name>A0ABT9GPU6_9GAMM</name>
<dbReference type="Proteomes" id="UP001236258">
    <property type="component" value="Unassembled WGS sequence"/>
</dbReference>
<evidence type="ECO:0008006" key="3">
    <source>
        <dbReference type="Google" id="ProtNLM"/>
    </source>
</evidence>
<reference evidence="1 2" key="1">
    <citation type="submission" date="2023-08" db="EMBL/GenBank/DDBJ databases">
        <authorList>
            <person name="Joshi A."/>
            <person name="Thite S."/>
        </authorList>
    </citation>
    <scope>NUCLEOTIDE SEQUENCE [LARGE SCALE GENOMIC DNA]</scope>
    <source>
        <strain evidence="1 2">1E1</strain>
    </source>
</reference>
<keyword evidence="2" id="KW-1185">Reference proteome</keyword>
<sequence length="616" mass="71013">MNKSDLAVHYLKKKNWAASEYVLSEMLLGYDSNLSPLEYIKNQKSLGCHTERYIVIRPCVYNKYDISCDLIDEAEYKKIRTESLLESIEKNRSILSRIENYLDFESKKIFWWSQSIQVTDSRNDALHMMFIVILLQKIISRVGKVKKIVAYCRLSNHEATLLKSISHRFNLKFVHVSDSSFKKASALIAPKKTLPGKNKFSHPKISKADYVLNLISKEIKSNFDKLNIPNVKELYLIECASRDEGKPDSIKYIRWRMRGRDKSLNDNENFVSFYFARLFKDPKLAANATAANLLNNEFCINFLLTEDQLANLNNEKKRYKRSFNENISRLSNEYSLEEPEFKYYISKLSAEVNEDFICDLITSEYGYINLISKFPDAEIVHSSSPSKVAKLFTYLAKSQGNSVRYICDRISGMLRPSNTPIGIRSFSPEYLQNPDYIDVFDSVSYNTFINHGFPEKRISYNENVFNFDSKLVFDSCERLGGVKVLLFTQDYKDNMFELLDTIIKAIENTNCTLYIKDHPNFKIDINIINSICDQYTLNMGQVTLLDDGDFNPNDYDVFISGYSSASLSPLSMGKKVIWLPDVVENSVFCKEIVEACGQAARDHNELSKFITGKLSQ</sequence>
<evidence type="ECO:0000313" key="2">
    <source>
        <dbReference type="Proteomes" id="UP001236258"/>
    </source>
</evidence>
<dbReference type="RefSeq" id="WP_305945074.1">
    <property type="nucleotide sequence ID" value="NZ_JAUZVY010000002.1"/>
</dbReference>
<proteinExistence type="predicted"/>